<dbReference type="Proteomes" id="UP001292913">
    <property type="component" value="Unassembled WGS sequence"/>
</dbReference>
<name>A0ABU5HME3_9BACE</name>
<accession>A0ABU5HME3</accession>
<dbReference type="EMBL" id="JARZAK010000001">
    <property type="protein sequence ID" value="MDY7256763.1"/>
    <property type="molecule type" value="Genomic_DNA"/>
</dbReference>
<sequence length="479" mass="57000">MNLDIEIPNRNFHELCNVIKWKETPHTYNKEELQAKSIADVLYNNMTFDSDDVLKHSYSCAHGKEGTFNYLLSGKSDEELQNDVSQIYHCYSCYILLPSEYYILSNRLLREGNYLQWLTLLQNLKHLFLQSVLIMELKAEQHFLAILHNLEKYHFEYPKTMAALIREYWFEWSQQVSVNLHSYTLNEDNDYDKRFLQIQRQGELKYNDWKAHLKDHIKVMFEKLQICFTEQELTRWAATLKLKQRESRKDVHYEAYNKLTELIKDYIINKYNATYWDIDTGDFDYLVLVIDILLNDEEPNVSKLESAIKTIINNIKNNTYKWYPTLDSNSIANLNTITNAITHMGNSGKLLLEKESKLCHIVYEGWNATSENNLYDKLQSECFIFCCQLLLVSASEAFNDEIERELFWNKVTESLFRQIHVCDNKHFIERYYKHVLILAALIINQKHKEGEMEFLNKVKMEIIDENIQKEIISQVLHKK</sequence>
<evidence type="ECO:0000313" key="2">
    <source>
        <dbReference type="Proteomes" id="UP001292913"/>
    </source>
</evidence>
<proteinExistence type="predicted"/>
<evidence type="ECO:0000313" key="1">
    <source>
        <dbReference type="EMBL" id="MDY7256763.1"/>
    </source>
</evidence>
<protein>
    <submittedName>
        <fullName evidence="1">Uncharacterized protein</fullName>
    </submittedName>
</protein>
<gene>
    <name evidence="1" type="ORF">QHG74_03435</name>
</gene>
<keyword evidence="2" id="KW-1185">Reference proteome</keyword>
<reference evidence="1 2" key="1">
    <citation type="submission" date="2023-04" db="EMBL/GenBank/DDBJ databases">
        <title>Bacteroides pacosi sp. nov., isolated from the fecal material of an alpaca.</title>
        <authorList>
            <person name="Miller S."/>
            <person name="Hendry M."/>
            <person name="King J."/>
            <person name="Sankaranarayanan K."/>
            <person name="Lawson P.A."/>
        </authorList>
    </citation>
    <scope>NUCLEOTIDE SEQUENCE [LARGE SCALE GENOMIC DNA]</scope>
    <source>
        <strain evidence="1 2">A2-P53</strain>
    </source>
</reference>
<comment type="caution">
    <text evidence="1">The sequence shown here is derived from an EMBL/GenBank/DDBJ whole genome shotgun (WGS) entry which is preliminary data.</text>
</comment>
<dbReference type="RefSeq" id="WP_258980554.1">
    <property type="nucleotide sequence ID" value="NZ_JARZAK010000001.1"/>
</dbReference>
<organism evidence="1 2">
    <name type="scientific">Bacteroides vicugnae</name>
    <dbReference type="NCBI Taxonomy" id="3037989"/>
    <lineage>
        <taxon>Bacteria</taxon>
        <taxon>Pseudomonadati</taxon>
        <taxon>Bacteroidota</taxon>
        <taxon>Bacteroidia</taxon>
        <taxon>Bacteroidales</taxon>
        <taxon>Bacteroidaceae</taxon>
        <taxon>Bacteroides</taxon>
    </lineage>
</organism>